<dbReference type="EMBL" id="CP001819">
    <property type="protein sequence ID" value="ACZ21380.1"/>
    <property type="molecule type" value="Genomic_DNA"/>
</dbReference>
<name>D1BF84_SANKS</name>
<proteinExistence type="predicted"/>
<dbReference type="SUPFAM" id="SSF75005">
    <property type="entry name" value="Arabinanase/levansucrase/invertase"/>
    <property type="match status" value="1"/>
</dbReference>
<gene>
    <name evidence="1" type="ordered locus">Sked_14440</name>
</gene>
<evidence type="ECO:0008006" key="3">
    <source>
        <dbReference type="Google" id="ProtNLM"/>
    </source>
</evidence>
<sequence length="323" mass="35084">MSTTHDTPTLSADGAFLLAYFTPATDDGEQVRLAVSRGPRPDAFDVLAGGRPVLVSEVGERAVRDPFLLRDTARDLFVLVATDLRAHTDGAWERSTRRGSRSIVVWESVDLVTWSPGRLVEVAPPEAGNTWAPKVFRSPADDTWLVFWASALYAPGDDRTAGSHQRILVAETDDFQTFSPARVYLDPGHDVIDVTFAVHDGVTYRFSANAQSADPDKTTGFHVFVERGTDVLDPAFVPVVVDVGRDELERGEGPAVAVSHDGTELFLLVDEFTGRGCTLFTATDPASGTFVHEPSARLPETARHGSLLAITADERDRLLGALR</sequence>
<reference evidence="1 2" key="1">
    <citation type="journal article" date="2009" name="Stand. Genomic Sci.">
        <title>Complete genome sequence of Sanguibacter keddieii type strain (ST-74).</title>
        <authorList>
            <person name="Ivanova N."/>
            <person name="Sikorski J."/>
            <person name="Sims D."/>
            <person name="Brettin T."/>
            <person name="Detter J.C."/>
            <person name="Han C."/>
            <person name="Lapidus A."/>
            <person name="Copeland A."/>
            <person name="Glavina Del Rio T."/>
            <person name="Nolan M."/>
            <person name="Chen F."/>
            <person name="Lucas S."/>
            <person name="Tice H."/>
            <person name="Cheng J.F."/>
            <person name="Bruce D."/>
            <person name="Goodwin L."/>
            <person name="Pitluck S."/>
            <person name="Pati A."/>
            <person name="Mavromatis K."/>
            <person name="Chen A."/>
            <person name="Palaniappan K."/>
            <person name="D'haeseleer P."/>
            <person name="Chain P."/>
            <person name="Bristow J."/>
            <person name="Eisen J.A."/>
            <person name="Markowitz V."/>
            <person name="Hugenholtz P."/>
            <person name="Goker M."/>
            <person name="Pukall R."/>
            <person name="Klenk H.P."/>
            <person name="Kyrpides N.C."/>
        </authorList>
    </citation>
    <scope>NUCLEOTIDE SEQUENCE [LARGE SCALE GENOMIC DNA]</scope>
    <source>
        <strain evidence="2">ATCC 51767 / DSM 10542 / NCFB 3025 / ST-74</strain>
    </source>
</reference>
<dbReference type="CAZy" id="GH43">
    <property type="family name" value="Glycoside Hydrolase Family 43"/>
</dbReference>
<dbReference type="Proteomes" id="UP000000322">
    <property type="component" value="Chromosome"/>
</dbReference>
<protein>
    <recommendedName>
        <fullName evidence="3">Beta-xylosidase</fullName>
    </recommendedName>
</protein>
<dbReference type="AlphaFoldDB" id="D1BF84"/>
<dbReference type="Gene3D" id="2.115.10.20">
    <property type="entry name" value="Glycosyl hydrolase domain, family 43"/>
    <property type="match status" value="1"/>
</dbReference>
<dbReference type="RefSeq" id="WP_012866449.1">
    <property type="nucleotide sequence ID" value="NC_013521.1"/>
</dbReference>
<accession>D1BF84</accession>
<dbReference type="eggNOG" id="COG5492">
    <property type="taxonomic scope" value="Bacteria"/>
</dbReference>
<evidence type="ECO:0000313" key="2">
    <source>
        <dbReference type="Proteomes" id="UP000000322"/>
    </source>
</evidence>
<dbReference type="InterPro" id="IPR050727">
    <property type="entry name" value="GH43_arabinanases"/>
</dbReference>
<dbReference type="PANTHER" id="PTHR43301">
    <property type="entry name" value="ARABINAN ENDO-1,5-ALPHA-L-ARABINOSIDASE"/>
    <property type="match status" value="1"/>
</dbReference>
<dbReference type="PANTHER" id="PTHR43301:SF3">
    <property type="entry name" value="ARABINAN ENDO-1,5-ALPHA-L-ARABINOSIDASE A-RELATED"/>
    <property type="match status" value="1"/>
</dbReference>
<dbReference type="HOGENOM" id="CLU_010779_0_0_11"/>
<dbReference type="InterPro" id="IPR023296">
    <property type="entry name" value="Glyco_hydro_beta-prop_sf"/>
</dbReference>
<dbReference type="KEGG" id="ske:Sked_14440"/>
<dbReference type="OrthoDB" id="9758923at2"/>
<dbReference type="STRING" id="446469.Sked_14440"/>
<dbReference type="CDD" id="cd08983">
    <property type="entry name" value="GH43_Bt3655-like"/>
    <property type="match status" value="1"/>
</dbReference>
<evidence type="ECO:0000313" key="1">
    <source>
        <dbReference type="EMBL" id="ACZ21380.1"/>
    </source>
</evidence>
<organism evidence="1 2">
    <name type="scientific">Sanguibacter keddieii (strain ATCC 51767 / DSM 10542 / NCFB 3025 / ST-74)</name>
    <dbReference type="NCBI Taxonomy" id="446469"/>
    <lineage>
        <taxon>Bacteria</taxon>
        <taxon>Bacillati</taxon>
        <taxon>Actinomycetota</taxon>
        <taxon>Actinomycetes</taxon>
        <taxon>Micrococcales</taxon>
        <taxon>Sanguibacteraceae</taxon>
        <taxon>Sanguibacter</taxon>
    </lineage>
</organism>
<keyword evidence="2" id="KW-1185">Reference proteome</keyword>